<dbReference type="eggNOG" id="COG5492">
    <property type="taxonomic scope" value="Bacteria"/>
</dbReference>
<dbReference type="EMBL" id="AEDD01000013">
    <property type="protein sequence ID" value="EFM08944.1"/>
    <property type="molecule type" value="Genomic_DNA"/>
</dbReference>
<dbReference type="GO" id="GO:0016798">
    <property type="term" value="F:hydrolase activity, acting on glycosyl bonds"/>
    <property type="evidence" value="ECO:0007669"/>
    <property type="project" value="UniProtKB-KW"/>
</dbReference>
<evidence type="ECO:0000256" key="4">
    <source>
        <dbReference type="ARBA" id="ARBA00023295"/>
    </source>
</evidence>
<dbReference type="STRING" id="717606.PaecuDRAFT_4409"/>
<keyword evidence="4" id="KW-0326">Glycosidase</keyword>
<organism evidence="7 8">
    <name type="scientific">Paenibacillus curdlanolyticus YK9</name>
    <dbReference type="NCBI Taxonomy" id="717606"/>
    <lineage>
        <taxon>Bacteria</taxon>
        <taxon>Bacillati</taxon>
        <taxon>Bacillota</taxon>
        <taxon>Bacilli</taxon>
        <taxon>Bacillales</taxon>
        <taxon>Paenibacillaceae</taxon>
        <taxon>Paenibacillus</taxon>
    </lineage>
</organism>
<dbReference type="InterPro" id="IPR013783">
    <property type="entry name" value="Ig-like_fold"/>
</dbReference>
<keyword evidence="2" id="KW-0378">Hydrolase</keyword>
<dbReference type="CDD" id="cd00063">
    <property type="entry name" value="FN3"/>
    <property type="match status" value="1"/>
</dbReference>
<sequence>MNVPTGAAVIDTTAPTIPGNLSSTSKTDTSISLAWSASSDNVGVTGYRIYRNGTEVGSTSTTSFKDTGLTANTTYTFTVKAIDAANNLSGLSNSLQVKTGIVGALANHDFESGNLTGWTIVSGNAFGAGDVTTDVNWGWGGPFNQSGSYHLWGYKDGGDSQVGVLKSETFTLGGTGAIDFLIGGGNDLNNLYIALVRASDGVELLKATGSNNEAYSRIQWNAASYVGTSCYIKIVDSATGGFGHLNVDDVNVPVVTN</sequence>
<dbReference type="PANTHER" id="PTHR46957:SF3">
    <property type="entry name" value="CYTOKINE RECEPTOR"/>
    <property type="match status" value="1"/>
</dbReference>
<evidence type="ECO:0000313" key="8">
    <source>
        <dbReference type="Proteomes" id="UP000005387"/>
    </source>
</evidence>
<dbReference type="SMART" id="SM00060">
    <property type="entry name" value="FN3"/>
    <property type="match status" value="1"/>
</dbReference>
<dbReference type="Pfam" id="PF00041">
    <property type="entry name" value="fn3"/>
    <property type="match status" value="1"/>
</dbReference>
<evidence type="ECO:0000256" key="3">
    <source>
        <dbReference type="ARBA" id="ARBA00023277"/>
    </source>
</evidence>
<dbReference type="AlphaFoldDB" id="E0IFG8"/>
<dbReference type="Proteomes" id="UP000005387">
    <property type="component" value="Unassembled WGS sequence"/>
</dbReference>
<dbReference type="PROSITE" id="PS50853">
    <property type="entry name" value="FN3"/>
    <property type="match status" value="1"/>
</dbReference>
<dbReference type="Gene3D" id="2.60.40.10">
    <property type="entry name" value="Immunoglobulins"/>
    <property type="match status" value="1"/>
</dbReference>
<reference evidence="7 8" key="1">
    <citation type="submission" date="2010-07" db="EMBL/GenBank/DDBJ databases">
        <title>The draft genome of Paenibacillus curdlanolyticus YK9.</title>
        <authorList>
            <consortium name="US DOE Joint Genome Institute (JGI-PGF)"/>
            <person name="Lucas S."/>
            <person name="Copeland A."/>
            <person name="Lapidus A."/>
            <person name="Cheng J.-F."/>
            <person name="Bruce D."/>
            <person name="Goodwin L."/>
            <person name="Pitluck S."/>
            <person name="Land M.L."/>
            <person name="Hauser L."/>
            <person name="Chang Y.-J."/>
            <person name="Jeffries C."/>
            <person name="Anderson I.J."/>
            <person name="Johnson E."/>
            <person name="Loganathan U."/>
            <person name="Mulhopadhyay B."/>
            <person name="Kyrpides N."/>
            <person name="Woyke T.J."/>
        </authorList>
    </citation>
    <scope>NUCLEOTIDE SEQUENCE [LARGE SCALE GENOMIC DNA]</scope>
    <source>
        <strain evidence="7 8">YK9</strain>
    </source>
</reference>
<dbReference type="SUPFAM" id="SSF49265">
    <property type="entry name" value="Fibronectin type III"/>
    <property type="match status" value="1"/>
</dbReference>
<keyword evidence="3" id="KW-0119">Carbohydrate metabolism</keyword>
<evidence type="ECO:0000256" key="5">
    <source>
        <dbReference type="ARBA" id="ARBA00023326"/>
    </source>
</evidence>
<keyword evidence="1" id="KW-0732">Signal</keyword>
<name>E0IFG8_9BACL</name>
<protein>
    <submittedName>
        <fullName evidence="7">Fibronectin type III domain protein</fullName>
    </submittedName>
</protein>
<accession>E0IFG8</accession>
<dbReference type="InterPro" id="IPR050713">
    <property type="entry name" value="RTP_Phos/Ushers"/>
</dbReference>
<dbReference type="GO" id="GO:0016020">
    <property type="term" value="C:membrane"/>
    <property type="evidence" value="ECO:0007669"/>
    <property type="project" value="UniProtKB-SubCell"/>
</dbReference>
<evidence type="ECO:0000313" key="7">
    <source>
        <dbReference type="EMBL" id="EFM08944.1"/>
    </source>
</evidence>
<evidence type="ECO:0000256" key="2">
    <source>
        <dbReference type="ARBA" id="ARBA00022801"/>
    </source>
</evidence>
<dbReference type="InterPro" id="IPR036116">
    <property type="entry name" value="FN3_sf"/>
</dbReference>
<dbReference type="PANTHER" id="PTHR46957">
    <property type="entry name" value="CYTOKINE RECEPTOR"/>
    <property type="match status" value="1"/>
</dbReference>
<dbReference type="GO" id="GO:0000272">
    <property type="term" value="P:polysaccharide catabolic process"/>
    <property type="evidence" value="ECO:0007669"/>
    <property type="project" value="UniProtKB-KW"/>
</dbReference>
<dbReference type="InterPro" id="IPR003961">
    <property type="entry name" value="FN3_dom"/>
</dbReference>
<dbReference type="Gene3D" id="2.60.120.260">
    <property type="entry name" value="Galactose-binding domain-like"/>
    <property type="match status" value="1"/>
</dbReference>
<proteinExistence type="predicted"/>
<keyword evidence="8" id="KW-1185">Reference proteome</keyword>
<gene>
    <name evidence="7" type="ORF">PaecuDRAFT_4409</name>
</gene>
<evidence type="ECO:0000259" key="6">
    <source>
        <dbReference type="PROSITE" id="PS50853"/>
    </source>
</evidence>
<evidence type="ECO:0000256" key="1">
    <source>
        <dbReference type="ARBA" id="ARBA00022729"/>
    </source>
</evidence>
<feature type="domain" description="Fibronectin type-III" evidence="6">
    <location>
        <begin position="17"/>
        <end position="102"/>
    </location>
</feature>
<keyword evidence="5" id="KW-0624">Polysaccharide degradation</keyword>
<dbReference type="FunFam" id="2.60.40.10:FF:001114">
    <property type="entry name" value="Chitinase A1"/>
    <property type="match status" value="1"/>
</dbReference>